<dbReference type="AlphaFoldDB" id="A0AAV7U4Z1"/>
<name>A0AAV7U4Z1_PLEWA</name>
<dbReference type="Proteomes" id="UP001066276">
    <property type="component" value="Chromosome 3_1"/>
</dbReference>
<comment type="caution">
    <text evidence="1">The sequence shown here is derived from an EMBL/GenBank/DDBJ whole genome shotgun (WGS) entry which is preliminary data.</text>
</comment>
<gene>
    <name evidence="1" type="ORF">NDU88_000882</name>
</gene>
<reference evidence="1" key="1">
    <citation type="journal article" date="2022" name="bioRxiv">
        <title>Sequencing and chromosome-scale assembly of the giantPleurodeles waltlgenome.</title>
        <authorList>
            <person name="Brown T."/>
            <person name="Elewa A."/>
            <person name="Iarovenko S."/>
            <person name="Subramanian E."/>
            <person name="Araus A.J."/>
            <person name="Petzold A."/>
            <person name="Susuki M."/>
            <person name="Suzuki K.-i.T."/>
            <person name="Hayashi T."/>
            <person name="Toyoda A."/>
            <person name="Oliveira C."/>
            <person name="Osipova E."/>
            <person name="Leigh N.D."/>
            <person name="Simon A."/>
            <person name="Yun M.H."/>
        </authorList>
    </citation>
    <scope>NUCLEOTIDE SEQUENCE</scope>
    <source>
        <strain evidence="1">20211129_DDA</strain>
        <tissue evidence="1">Liver</tissue>
    </source>
</reference>
<sequence length="66" mass="7350">MRTGAQWLRCPGKEIYCHVRLTVNHKPDKTGATLASSGDPGYCRVGGVRNQSSSDLEWPVTVRLRH</sequence>
<evidence type="ECO:0000313" key="1">
    <source>
        <dbReference type="EMBL" id="KAJ1184072.1"/>
    </source>
</evidence>
<accession>A0AAV7U4Z1</accession>
<dbReference type="EMBL" id="JANPWB010000005">
    <property type="protein sequence ID" value="KAJ1184072.1"/>
    <property type="molecule type" value="Genomic_DNA"/>
</dbReference>
<evidence type="ECO:0000313" key="2">
    <source>
        <dbReference type="Proteomes" id="UP001066276"/>
    </source>
</evidence>
<protein>
    <submittedName>
        <fullName evidence="1">Uncharacterized protein</fullName>
    </submittedName>
</protein>
<organism evidence="1 2">
    <name type="scientific">Pleurodeles waltl</name>
    <name type="common">Iberian ribbed newt</name>
    <dbReference type="NCBI Taxonomy" id="8319"/>
    <lineage>
        <taxon>Eukaryota</taxon>
        <taxon>Metazoa</taxon>
        <taxon>Chordata</taxon>
        <taxon>Craniata</taxon>
        <taxon>Vertebrata</taxon>
        <taxon>Euteleostomi</taxon>
        <taxon>Amphibia</taxon>
        <taxon>Batrachia</taxon>
        <taxon>Caudata</taxon>
        <taxon>Salamandroidea</taxon>
        <taxon>Salamandridae</taxon>
        <taxon>Pleurodelinae</taxon>
        <taxon>Pleurodeles</taxon>
    </lineage>
</organism>
<keyword evidence="2" id="KW-1185">Reference proteome</keyword>
<proteinExistence type="predicted"/>